<evidence type="ECO:0000259" key="1">
    <source>
        <dbReference type="Pfam" id="PF08241"/>
    </source>
</evidence>
<comment type="caution">
    <text evidence="2">The sequence shown here is derived from an EMBL/GenBank/DDBJ whole genome shotgun (WGS) entry which is preliminary data.</text>
</comment>
<dbReference type="InterPro" id="IPR029063">
    <property type="entry name" value="SAM-dependent_MTases_sf"/>
</dbReference>
<dbReference type="GO" id="GO:0008757">
    <property type="term" value="F:S-adenosylmethionine-dependent methyltransferase activity"/>
    <property type="evidence" value="ECO:0007669"/>
    <property type="project" value="InterPro"/>
</dbReference>
<dbReference type="SUPFAM" id="SSF53335">
    <property type="entry name" value="S-adenosyl-L-methionine-dependent methyltransferases"/>
    <property type="match status" value="1"/>
</dbReference>
<dbReference type="Proteomes" id="UP000533598">
    <property type="component" value="Unassembled WGS sequence"/>
</dbReference>
<accession>A0A7W7C899</accession>
<dbReference type="AlphaFoldDB" id="A0A7W7C899"/>
<evidence type="ECO:0000313" key="2">
    <source>
        <dbReference type="EMBL" id="MBB4676363.1"/>
    </source>
</evidence>
<keyword evidence="2" id="KW-0489">Methyltransferase</keyword>
<dbReference type="Pfam" id="PF08241">
    <property type="entry name" value="Methyltransf_11"/>
    <property type="match status" value="1"/>
</dbReference>
<dbReference type="RefSeq" id="WP_185002198.1">
    <property type="nucleotide sequence ID" value="NZ_BAAAUI010000056.1"/>
</dbReference>
<proteinExistence type="predicted"/>
<dbReference type="GO" id="GO:0032259">
    <property type="term" value="P:methylation"/>
    <property type="evidence" value="ECO:0007669"/>
    <property type="project" value="UniProtKB-KW"/>
</dbReference>
<sequence>MATSFPRIVDSAFGHPRGLAGRIGGAIMARANAATERELVAEAGLRHTDTVLVLGPGPGVGLAAAAAAASAGRVIGVDPAEEMLRQCRERCAEQARTGHVRLHRGDAEDTGQPDGSVDVLLTVNTLHLWPDRTRALTELYRVLRPGGRLIMSAHRMLLEGSPATLRLDVECAGFTRVLLRLNDRRGLLGPSYELHAGRPENR</sequence>
<dbReference type="CDD" id="cd02440">
    <property type="entry name" value="AdoMet_MTases"/>
    <property type="match status" value="1"/>
</dbReference>
<name>A0A7W7C899_9PSEU</name>
<dbReference type="PANTHER" id="PTHR43591:SF99">
    <property type="entry name" value="OS06G0646000 PROTEIN"/>
    <property type="match status" value="1"/>
</dbReference>
<feature type="domain" description="Methyltransferase type 11" evidence="1">
    <location>
        <begin position="56"/>
        <end position="151"/>
    </location>
</feature>
<reference evidence="2 3" key="1">
    <citation type="submission" date="2020-08" db="EMBL/GenBank/DDBJ databases">
        <title>Sequencing the genomes of 1000 actinobacteria strains.</title>
        <authorList>
            <person name="Klenk H.-P."/>
        </authorList>
    </citation>
    <scope>NUCLEOTIDE SEQUENCE [LARGE SCALE GENOMIC DNA]</scope>
    <source>
        <strain evidence="2 3">DSM 44230</strain>
    </source>
</reference>
<keyword evidence="2" id="KW-0808">Transferase</keyword>
<evidence type="ECO:0000313" key="3">
    <source>
        <dbReference type="Proteomes" id="UP000533598"/>
    </source>
</evidence>
<dbReference type="InterPro" id="IPR013216">
    <property type="entry name" value="Methyltransf_11"/>
</dbReference>
<dbReference type="PANTHER" id="PTHR43591">
    <property type="entry name" value="METHYLTRANSFERASE"/>
    <property type="match status" value="1"/>
</dbReference>
<dbReference type="EMBL" id="JACHMH010000001">
    <property type="protein sequence ID" value="MBB4676363.1"/>
    <property type="molecule type" value="Genomic_DNA"/>
</dbReference>
<gene>
    <name evidence="2" type="ORF">HNR67_002481</name>
</gene>
<protein>
    <submittedName>
        <fullName evidence="2">SAM-dependent methyltransferase</fullName>
    </submittedName>
</protein>
<organism evidence="2 3">
    <name type="scientific">Crossiella cryophila</name>
    <dbReference type="NCBI Taxonomy" id="43355"/>
    <lineage>
        <taxon>Bacteria</taxon>
        <taxon>Bacillati</taxon>
        <taxon>Actinomycetota</taxon>
        <taxon>Actinomycetes</taxon>
        <taxon>Pseudonocardiales</taxon>
        <taxon>Pseudonocardiaceae</taxon>
        <taxon>Crossiella</taxon>
    </lineage>
</organism>
<dbReference type="Gene3D" id="3.40.50.150">
    <property type="entry name" value="Vaccinia Virus protein VP39"/>
    <property type="match status" value="1"/>
</dbReference>
<keyword evidence="3" id="KW-1185">Reference proteome</keyword>